<dbReference type="EMBL" id="JFHC01000079">
    <property type="protein sequence ID" value="KDR38695.1"/>
    <property type="molecule type" value="Genomic_DNA"/>
</dbReference>
<protein>
    <submittedName>
        <fullName evidence="2">Integrase</fullName>
    </submittedName>
</protein>
<feature type="region of interest" description="Disordered" evidence="1">
    <location>
        <begin position="1"/>
        <end position="39"/>
    </location>
</feature>
<feature type="compositionally biased region" description="Basic residues" evidence="1">
    <location>
        <begin position="1"/>
        <end position="10"/>
    </location>
</feature>
<gene>
    <name evidence="2" type="ORF">BG61_37770</name>
</gene>
<accession>A0A069PDP9</accession>
<name>A0A069PDP9_9BURK</name>
<dbReference type="AlphaFoldDB" id="A0A069PDP9"/>
<dbReference type="Proteomes" id="UP000027466">
    <property type="component" value="Unassembled WGS sequence"/>
</dbReference>
<evidence type="ECO:0000313" key="3">
    <source>
        <dbReference type="Proteomes" id="UP000027466"/>
    </source>
</evidence>
<evidence type="ECO:0000313" key="2">
    <source>
        <dbReference type="EMBL" id="KDR38695.1"/>
    </source>
</evidence>
<organism evidence="2 3">
    <name type="scientific">Caballeronia glathei</name>
    <dbReference type="NCBI Taxonomy" id="60547"/>
    <lineage>
        <taxon>Bacteria</taxon>
        <taxon>Pseudomonadati</taxon>
        <taxon>Pseudomonadota</taxon>
        <taxon>Betaproteobacteria</taxon>
        <taxon>Burkholderiales</taxon>
        <taxon>Burkholderiaceae</taxon>
        <taxon>Caballeronia</taxon>
    </lineage>
</organism>
<sequence>MGPINRKRHTNQGLQADRLRRSTGVHPTHSGRDYRQPKTLRAYTKELERFLLWTVAVRRKPHSSVLADDCEAYRDQCG</sequence>
<keyword evidence="3" id="KW-1185">Reference proteome</keyword>
<comment type="caution">
    <text evidence="2">The sequence shown here is derived from an EMBL/GenBank/DDBJ whole genome shotgun (WGS) entry which is preliminary data.</text>
</comment>
<proteinExistence type="predicted"/>
<reference evidence="2 3" key="1">
    <citation type="submission" date="2014-03" db="EMBL/GenBank/DDBJ databases">
        <title>Draft Genome Sequences of Four Burkholderia Strains.</title>
        <authorList>
            <person name="Liu X.Y."/>
            <person name="Li C.X."/>
            <person name="Xu J.H."/>
        </authorList>
    </citation>
    <scope>NUCLEOTIDE SEQUENCE [LARGE SCALE GENOMIC DNA]</scope>
    <source>
        <strain evidence="2 3">DSM 50014</strain>
    </source>
</reference>
<evidence type="ECO:0000256" key="1">
    <source>
        <dbReference type="SAM" id="MobiDB-lite"/>
    </source>
</evidence>